<feature type="signal peptide" evidence="1">
    <location>
        <begin position="1"/>
        <end position="23"/>
    </location>
</feature>
<dbReference type="RefSeq" id="WP_145952147.1">
    <property type="nucleotide sequence ID" value="NZ_CP019082.1"/>
</dbReference>
<dbReference type="Pfam" id="PF18885">
    <property type="entry name" value="DUF5648"/>
    <property type="match status" value="1"/>
</dbReference>
<reference evidence="4" key="1">
    <citation type="submission" date="2016-12" db="EMBL/GenBank/DDBJ databases">
        <title>Comparative genomics of four Isosphaeraceae planctomycetes: a common pool of plasmids and glycoside hydrolase genes.</title>
        <authorList>
            <person name="Ivanova A."/>
        </authorList>
    </citation>
    <scope>NUCLEOTIDE SEQUENCE [LARGE SCALE GENOMIC DNA]</scope>
    <source>
        <strain evidence="4">PX4</strain>
    </source>
</reference>
<gene>
    <name evidence="3" type="ORF">BSF38_03049</name>
</gene>
<proteinExistence type="predicted"/>
<dbReference type="Proteomes" id="UP000186309">
    <property type="component" value="Chromosome"/>
</dbReference>
<dbReference type="KEGG" id="pbor:BSF38_03049"/>
<evidence type="ECO:0000313" key="3">
    <source>
        <dbReference type="EMBL" id="APW61533.1"/>
    </source>
</evidence>
<evidence type="ECO:0000313" key="4">
    <source>
        <dbReference type="Proteomes" id="UP000186309"/>
    </source>
</evidence>
<dbReference type="InterPro" id="IPR043708">
    <property type="entry name" value="DUF5648"/>
</dbReference>
<evidence type="ECO:0000256" key="1">
    <source>
        <dbReference type="SAM" id="SignalP"/>
    </source>
</evidence>
<dbReference type="EMBL" id="CP019082">
    <property type="protein sequence ID" value="APW61533.1"/>
    <property type="molecule type" value="Genomic_DNA"/>
</dbReference>
<name>A0A1U7CRN0_9BACT</name>
<keyword evidence="1" id="KW-0732">Signal</keyword>
<dbReference type="AlphaFoldDB" id="A0A1U7CRN0"/>
<dbReference type="OrthoDB" id="254401at2"/>
<keyword evidence="4" id="KW-1185">Reference proteome</keyword>
<accession>A0A1U7CRN0</accession>
<sequence>MAHRFCRLVVVFAIAAVPCKAKAATEIRLEKDFLAGVVEKLPPSPFEKAGQYRGSVHSYRLAGFDPKRRSLLAAFTAEGEFQPPASGPISERVSRSKDHTDGWRKFRFEIKASVNVEAGMDGSPRFKVDVDEVKRTELEGVAGLLAKLLGKRFDEIATQVVDGKAAAVNQQLNAEIMKRAAAFKDYGVFCGIDYAVDSVVLRFDLTRLKREGFVGYVFPEPRPGASALHRWVDMRTGAHRYTLSPSLESPGRYISDGIAGYVPDASDPAAKPLYAFRGRIDNFYTPDPQHEMIRPRLFRAEGVAFNVLAEPKDGAVPFYRFFDERRGLHFYTVHPHAEFAK</sequence>
<protein>
    <recommendedName>
        <fullName evidence="2">DUF5648 domain-containing protein</fullName>
    </recommendedName>
</protein>
<organism evidence="3 4">
    <name type="scientific">Paludisphaera borealis</name>
    <dbReference type="NCBI Taxonomy" id="1387353"/>
    <lineage>
        <taxon>Bacteria</taxon>
        <taxon>Pseudomonadati</taxon>
        <taxon>Planctomycetota</taxon>
        <taxon>Planctomycetia</taxon>
        <taxon>Isosphaerales</taxon>
        <taxon>Isosphaeraceae</taxon>
        <taxon>Paludisphaera</taxon>
    </lineage>
</organism>
<feature type="chain" id="PRO_5012097861" description="DUF5648 domain-containing protein" evidence="1">
    <location>
        <begin position="24"/>
        <end position="341"/>
    </location>
</feature>
<feature type="domain" description="DUF5648" evidence="2">
    <location>
        <begin position="253"/>
        <end position="334"/>
    </location>
</feature>
<evidence type="ECO:0000259" key="2">
    <source>
        <dbReference type="Pfam" id="PF18885"/>
    </source>
</evidence>